<feature type="domain" description="Peptidase M20 dimerisation" evidence="16">
    <location>
        <begin position="178"/>
        <end position="285"/>
    </location>
</feature>
<feature type="binding site" evidence="15">
    <location>
        <position position="69"/>
    </location>
    <ligand>
        <name>Zn(2+)</name>
        <dbReference type="ChEBI" id="CHEBI:29105"/>
        <label>1</label>
    </ligand>
</feature>
<comment type="catalytic activity">
    <reaction evidence="14 15">
        <text>N-succinyl-(2S,6S)-2,6-diaminopimelate + H2O = (2S,6S)-2,6-diaminopimelate + succinate</text>
        <dbReference type="Rhea" id="RHEA:22608"/>
        <dbReference type="ChEBI" id="CHEBI:15377"/>
        <dbReference type="ChEBI" id="CHEBI:30031"/>
        <dbReference type="ChEBI" id="CHEBI:57609"/>
        <dbReference type="ChEBI" id="CHEBI:58087"/>
        <dbReference type="EC" id="3.5.1.18"/>
    </reaction>
</comment>
<keyword evidence="6 15" id="KW-0028">Amino-acid biosynthesis</keyword>
<dbReference type="EMBL" id="CP059567">
    <property type="protein sequence ID" value="QMT39529.1"/>
    <property type="molecule type" value="Genomic_DNA"/>
</dbReference>
<feature type="binding site" evidence="15">
    <location>
        <position position="102"/>
    </location>
    <ligand>
        <name>Zn(2+)</name>
        <dbReference type="ChEBI" id="CHEBI:29105"/>
        <label>1</label>
    </ligand>
</feature>
<dbReference type="EC" id="3.5.1.18" evidence="4 15"/>
<evidence type="ECO:0000256" key="11">
    <source>
        <dbReference type="ARBA" id="ARBA00023154"/>
    </source>
</evidence>
<proteinExistence type="inferred from homology"/>
<keyword evidence="10 15" id="KW-0220">Diaminopimelate biosynthesis</keyword>
<keyword evidence="8 15" id="KW-0378">Hydrolase</keyword>
<dbReference type="PANTHER" id="PTHR43808">
    <property type="entry name" value="ACETYLORNITHINE DEACETYLASE"/>
    <property type="match status" value="1"/>
</dbReference>
<dbReference type="SUPFAM" id="SSF55031">
    <property type="entry name" value="Bacterial exopeptidase dimerisation domain"/>
    <property type="match status" value="1"/>
</dbReference>
<evidence type="ECO:0000256" key="3">
    <source>
        <dbReference type="ARBA" id="ARBA00011738"/>
    </source>
</evidence>
<dbReference type="GO" id="GO:0009014">
    <property type="term" value="F:succinyl-diaminopimelate desuccinylase activity"/>
    <property type="evidence" value="ECO:0007669"/>
    <property type="project" value="UniProtKB-UniRule"/>
</dbReference>
<evidence type="ECO:0000256" key="13">
    <source>
        <dbReference type="ARBA" id="ARBA00031891"/>
    </source>
</evidence>
<dbReference type="Pfam" id="PF07687">
    <property type="entry name" value="M20_dimer"/>
    <property type="match status" value="1"/>
</dbReference>
<feature type="active site" evidence="15">
    <location>
        <position position="71"/>
    </location>
</feature>
<dbReference type="SUPFAM" id="SSF53187">
    <property type="entry name" value="Zn-dependent exopeptidases"/>
    <property type="match status" value="1"/>
</dbReference>
<dbReference type="InterPro" id="IPR011650">
    <property type="entry name" value="Peptidase_M20_dimer"/>
</dbReference>
<evidence type="ECO:0000256" key="10">
    <source>
        <dbReference type="ARBA" id="ARBA00022915"/>
    </source>
</evidence>
<evidence type="ECO:0000256" key="4">
    <source>
        <dbReference type="ARBA" id="ARBA00011921"/>
    </source>
</evidence>
<feature type="binding site" evidence="15">
    <location>
        <position position="102"/>
    </location>
    <ligand>
        <name>Zn(2+)</name>
        <dbReference type="ChEBI" id="CHEBI:29105"/>
        <label>2</label>
    </ligand>
</feature>
<evidence type="ECO:0000256" key="6">
    <source>
        <dbReference type="ARBA" id="ARBA00022605"/>
    </source>
</evidence>
<dbReference type="InterPro" id="IPR050072">
    <property type="entry name" value="Peptidase_M20A"/>
</dbReference>
<dbReference type="HAMAP" id="MF_01690">
    <property type="entry name" value="DapE"/>
    <property type="match status" value="1"/>
</dbReference>
<dbReference type="FunFam" id="3.40.630.10:FF:000005">
    <property type="entry name" value="Succinyl-diaminopimelate desuccinylase"/>
    <property type="match status" value="1"/>
</dbReference>
<dbReference type="GO" id="GO:0009089">
    <property type="term" value="P:lysine biosynthetic process via diaminopimelate"/>
    <property type="evidence" value="ECO:0007669"/>
    <property type="project" value="UniProtKB-UniRule"/>
</dbReference>
<feature type="binding site" evidence="15">
    <location>
        <position position="351"/>
    </location>
    <ligand>
        <name>Zn(2+)</name>
        <dbReference type="ChEBI" id="CHEBI:29105"/>
        <label>2</label>
    </ligand>
</feature>
<evidence type="ECO:0000313" key="18">
    <source>
        <dbReference type="Proteomes" id="UP000514752"/>
    </source>
</evidence>
<sequence length="383" mass="41064">MNRDTASLALSKQLLAEPSVTPDDARCQAILAERLRAIGFSVETLPFGDTQNFWARRGNSGPLLCFAGHTDVVPPGPLDKWTSPPFTPTERDGRLYARGAADMKTSIACFVTACERFVAAHPDHPGSLALLITSDEEGDAHDGTTRVVDVLSARGEWIDYCIVGEPTAVATLGDTIKNGRRGSLSGKLTVKGKQGHIAYPHLAVNPIHLAAPALAELAATEWDRGNAYFPPTGFQISNIHAGTGATNVIPGVLEVTFNFRFSTESTDTSLKQRVHHILDKHGLVYELDWSLSGQPFLTEAGRLTEVAQAAIGEECGLQAELSTSGGTSDGRFIKAIARELIELGPVNASIHQIDEHIELAAVSQLSAVYENIIRRLLVPAATC</sequence>
<dbReference type="InterPro" id="IPR005941">
    <property type="entry name" value="DapE_proteobac"/>
</dbReference>
<feature type="active site" description="Proton acceptor" evidence="15">
    <location>
        <position position="136"/>
    </location>
</feature>
<dbReference type="AlphaFoldDB" id="A0A7D7SFD1"/>
<protein>
    <recommendedName>
        <fullName evidence="5 15">Succinyl-diaminopimelate desuccinylase</fullName>
        <shortName evidence="15">SDAP desuccinylase</shortName>
        <ecNumber evidence="4 15">3.5.1.18</ecNumber>
    </recommendedName>
    <alternativeName>
        <fullName evidence="13 15">N-succinyl-LL-2,6-diaminoheptanedioate amidohydrolase</fullName>
    </alternativeName>
</protein>
<comment type="similarity">
    <text evidence="2 15">Belongs to the peptidase M20A family. DapE subfamily.</text>
</comment>
<dbReference type="InterPro" id="IPR036264">
    <property type="entry name" value="Bact_exopeptidase_dim_dom"/>
</dbReference>
<evidence type="ECO:0000259" key="16">
    <source>
        <dbReference type="Pfam" id="PF07687"/>
    </source>
</evidence>
<dbReference type="GO" id="GO:0008777">
    <property type="term" value="F:acetylornithine deacetylase activity"/>
    <property type="evidence" value="ECO:0007669"/>
    <property type="project" value="TreeGrafter"/>
</dbReference>
<evidence type="ECO:0000256" key="1">
    <source>
        <dbReference type="ARBA" id="ARBA00005130"/>
    </source>
</evidence>
<dbReference type="GO" id="GO:0008270">
    <property type="term" value="F:zinc ion binding"/>
    <property type="evidence" value="ECO:0007669"/>
    <property type="project" value="UniProtKB-UniRule"/>
</dbReference>
<evidence type="ECO:0000256" key="9">
    <source>
        <dbReference type="ARBA" id="ARBA00022833"/>
    </source>
</evidence>
<comment type="pathway">
    <text evidence="1 15">Amino-acid biosynthesis; L-lysine biosynthesis via DAP pathway; LL-2,6-diaminopimelate from (S)-tetrahydrodipicolinate (succinylase route): step 3/3.</text>
</comment>
<comment type="subunit">
    <text evidence="3 15">Homodimer.</text>
</comment>
<feature type="binding site" evidence="15">
    <location>
        <position position="165"/>
    </location>
    <ligand>
        <name>Zn(2+)</name>
        <dbReference type="ChEBI" id="CHEBI:29105"/>
        <label>1</label>
    </ligand>
</feature>
<dbReference type="PANTHER" id="PTHR43808:SF31">
    <property type="entry name" value="N-ACETYL-L-CITRULLINE DEACETYLASE"/>
    <property type="match status" value="1"/>
</dbReference>
<gene>
    <name evidence="15 17" type="primary">dapE</name>
    <name evidence="17" type="ORF">H3L94_06485</name>
</gene>
<comment type="cofactor">
    <cofactor evidence="15">
        <name>Zn(2+)</name>
        <dbReference type="ChEBI" id="CHEBI:29105"/>
    </cofactor>
    <cofactor evidence="15">
        <name>Co(2+)</name>
        <dbReference type="ChEBI" id="CHEBI:48828"/>
    </cofactor>
    <text evidence="15">Binds 2 Zn(2+) or Co(2+) ions per subunit.</text>
</comment>
<evidence type="ECO:0000256" key="2">
    <source>
        <dbReference type="ARBA" id="ARBA00006746"/>
    </source>
</evidence>
<dbReference type="Proteomes" id="UP000514752">
    <property type="component" value="Chromosome"/>
</dbReference>
<evidence type="ECO:0000256" key="5">
    <source>
        <dbReference type="ARBA" id="ARBA00022391"/>
    </source>
</evidence>
<evidence type="ECO:0000256" key="8">
    <source>
        <dbReference type="ARBA" id="ARBA00022801"/>
    </source>
</evidence>
<dbReference type="NCBIfam" id="NF009557">
    <property type="entry name" value="PRK13009.1"/>
    <property type="match status" value="1"/>
</dbReference>
<dbReference type="FunFam" id="3.30.70.360:FF:000011">
    <property type="entry name" value="Succinyl-diaminopimelate desuccinylase"/>
    <property type="match status" value="1"/>
</dbReference>
<dbReference type="UniPathway" id="UPA00034">
    <property type="reaction ID" value="UER00021"/>
</dbReference>
<comment type="function">
    <text evidence="15">Catalyzes the hydrolysis of N-succinyl-L,L-diaminopimelic acid (SDAP), forming succinate and LL-2,6-diaminopimelate (DAP), an intermediate involved in the bacterial biosynthesis of lysine and meso-diaminopimelic acid, an essential component of bacterial cell walls.</text>
</comment>
<dbReference type="NCBIfam" id="TIGR01246">
    <property type="entry name" value="dapE_proteo"/>
    <property type="match status" value="1"/>
</dbReference>
<accession>A0A7D7SFD1</accession>
<name>A0A7D7SFD1_9NEIS</name>
<dbReference type="CDD" id="cd03891">
    <property type="entry name" value="M20_DapE_proteobac"/>
    <property type="match status" value="1"/>
</dbReference>
<dbReference type="RefSeq" id="WP_182121350.1">
    <property type="nucleotide sequence ID" value="NZ_CP059567.1"/>
</dbReference>
<reference evidence="17 18" key="1">
    <citation type="submission" date="2020-07" db="EMBL/GenBank/DDBJ databases">
        <title>Genomic diversity of species in the Neisseriaceae family.</title>
        <authorList>
            <person name="Vincent A.T."/>
            <person name="Bernet E."/>
            <person name="Veyrier F.J."/>
        </authorList>
    </citation>
    <scope>NUCLEOTIDE SEQUENCE [LARGE SCALE GENOMIC DNA]</scope>
    <source>
        <strain evidence="17 18">DSM 22244</strain>
    </source>
</reference>
<dbReference type="GO" id="GO:0019877">
    <property type="term" value="P:diaminopimelate biosynthetic process"/>
    <property type="evidence" value="ECO:0007669"/>
    <property type="project" value="UniProtKB-UniRule"/>
</dbReference>
<evidence type="ECO:0000256" key="12">
    <source>
        <dbReference type="ARBA" id="ARBA00023285"/>
    </source>
</evidence>
<dbReference type="GO" id="GO:0050897">
    <property type="term" value="F:cobalt ion binding"/>
    <property type="evidence" value="ECO:0007669"/>
    <property type="project" value="UniProtKB-UniRule"/>
</dbReference>
<evidence type="ECO:0000256" key="14">
    <source>
        <dbReference type="ARBA" id="ARBA00051301"/>
    </source>
</evidence>
<evidence type="ECO:0000256" key="7">
    <source>
        <dbReference type="ARBA" id="ARBA00022723"/>
    </source>
</evidence>
<organism evidence="17 18">
    <name type="scientific">Neisseria shayeganii</name>
    <dbReference type="NCBI Taxonomy" id="607712"/>
    <lineage>
        <taxon>Bacteria</taxon>
        <taxon>Pseudomonadati</taxon>
        <taxon>Pseudomonadota</taxon>
        <taxon>Betaproteobacteria</taxon>
        <taxon>Neisseriales</taxon>
        <taxon>Neisseriaceae</taxon>
        <taxon>Neisseria</taxon>
    </lineage>
</organism>
<evidence type="ECO:0000256" key="15">
    <source>
        <dbReference type="HAMAP-Rule" id="MF_01690"/>
    </source>
</evidence>
<dbReference type="InterPro" id="IPR002933">
    <property type="entry name" value="Peptidase_M20"/>
</dbReference>
<dbReference type="Pfam" id="PF01546">
    <property type="entry name" value="Peptidase_M20"/>
    <property type="match status" value="1"/>
</dbReference>
<keyword evidence="9 15" id="KW-0862">Zinc</keyword>
<keyword evidence="11 15" id="KW-0457">Lysine biosynthesis</keyword>
<dbReference type="KEGG" id="nsg:H3L94_06485"/>
<evidence type="ECO:0000313" key="17">
    <source>
        <dbReference type="EMBL" id="QMT39529.1"/>
    </source>
</evidence>
<feature type="binding site" evidence="15">
    <location>
        <position position="137"/>
    </location>
    <ligand>
        <name>Zn(2+)</name>
        <dbReference type="ChEBI" id="CHEBI:29105"/>
        <label>2</label>
    </ligand>
</feature>
<keyword evidence="12 15" id="KW-0170">Cobalt</keyword>
<keyword evidence="7 15" id="KW-0479">Metal-binding</keyword>
<dbReference type="GO" id="GO:0006526">
    <property type="term" value="P:L-arginine biosynthetic process"/>
    <property type="evidence" value="ECO:0007669"/>
    <property type="project" value="TreeGrafter"/>
</dbReference>
<dbReference type="Gene3D" id="3.40.630.10">
    <property type="entry name" value="Zn peptidases"/>
    <property type="match status" value="2"/>
</dbReference>